<dbReference type="InterPro" id="IPR003594">
    <property type="entry name" value="HATPase_dom"/>
</dbReference>
<evidence type="ECO:0000256" key="1">
    <source>
        <dbReference type="ARBA" id="ARBA00000085"/>
    </source>
</evidence>
<dbReference type="EC" id="2.7.13.3" evidence="2"/>
<dbReference type="SMART" id="SM00388">
    <property type="entry name" value="HisKA"/>
    <property type="match status" value="1"/>
</dbReference>
<dbReference type="InterPro" id="IPR005467">
    <property type="entry name" value="His_kinase_dom"/>
</dbReference>
<dbReference type="CDD" id="cd00082">
    <property type="entry name" value="HisKA"/>
    <property type="match status" value="1"/>
</dbReference>
<dbReference type="PROSITE" id="PS50113">
    <property type="entry name" value="PAC"/>
    <property type="match status" value="2"/>
</dbReference>
<feature type="domain" description="PAS" evidence="9">
    <location>
        <begin position="329"/>
        <end position="375"/>
    </location>
</feature>
<dbReference type="InterPro" id="IPR000014">
    <property type="entry name" value="PAS"/>
</dbReference>
<feature type="domain" description="PAC" evidence="10">
    <location>
        <begin position="269"/>
        <end position="321"/>
    </location>
</feature>
<keyword evidence="12" id="KW-1185">Reference proteome</keyword>
<dbReference type="SUPFAM" id="SSF52172">
    <property type="entry name" value="CheY-like"/>
    <property type="match status" value="1"/>
</dbReference>
<dbReference type="Pfam" id="PF08448">
    <property type="entry name" value="PAS_4"/>
    <property type="match status" value="1"/>
</dbReference>
<dbReference type="InterPro" id="IPR003661">
    <property type="entry name" value="HisK_dim/P_dom"/>
</dbReference>
<dbReference type="SMART" id="SM00448">
    <property type="entry name" value="REC"/>
    <property type="match status" value="1"/>
</dbReference>
<dbReference type="PRINTS" id="PR00344">
    <property type="entry name" value="BCTRLSENSOR"/>
</dbReference>
<dbReference type="InterPro" id="IPR029016">
    <property type="entry name" value="GAF-like_dom_sf"/>
</dbReference>
<dbReference type="PANTHER" id="PTHR43047:SF72">
    <property type="entry name" value="OSMOSENSING HISTIDINE PROTEIN KINASE SLN1"/>
    <property type="match status" value="1"/>
</dbReference>
<proteinExistence type="predicted"/>
<protein>
    <recommendedName>
        <fullName evidence="2">histidine kinase</fullName>
        <ecNumber evidence="2">2.7.13.3</ecNumber>
    </recommendedName>
</protein>
<feature type="domain" description="Histidine kinase" evidence="7">
    <location>
        <begin position="472"/>
        <end position="689"/>
    </location>
</feature>
<comment type="catalytic activity">
    <reaction evidence="1">
        <text>ATP + protein L-histidine = ADP + protein N-phospho-L-histidine.</text>
        <dbReference type="EC" id="2.7.13.3"/>
    </reaction>
</comment>
<dbReference type="EMBL" id="JAKJSC010000007">
    <property type="protein sequence ID" value="MDE5420057.1"/>
    <property type="molecule type" value="Genomic_DNA"/>
</dbReference>
<dbReference type="Pfam" id="PF08447">
    <property type="entry name" value="PAS_3"/>
    <property type="match status" value="1"/>
</dbReference>
<dbReference type="SMART" id="SM00091">
    <property type="entry name" value="PAS"/>
    <property type="match status" value="2"/>
</dbReference>
<feature type="domain" description="Response regulatory" evidence="8">
    <location>
        <begin position="708"/>
        <end position="823"/>
    </location>
</feature>
<dbReference type="InterPro" id="IPR000700">
    <property type="entry name" value="PAS-assoc_C"/>
</dbReference>
<dbReference type="PROSITE" id="PS50109">
    <property type="entry name" value="HIS_KIN"/>
    <property type="match status" value="1"/>
</dbReference>
<evidence type="ECO:0000256" key="3">
    <source>
        <dbReference type="ARBA" id="ARBA00022553"/>
    </source>
</evidence>
<dbReference type="InterPro" id="IPR013656">
    <property type="entry name" value="PAS_4"/>
</dbReference>
<dbReference type="Gene3D" id="3.30.450.40">
    <property type="match status" value="1"/>
</dbReference>
<gene>
    <name evidence="11" type="ORF">L3049_18865</name>
</gene>
<dbReference type="SUPFAM" id="SSF55785">
    <property type="entry name" value="PYP-like sensor domain (PAS domain)"/>
    <property type="match status" value="2"/>
</dbReference>
<feature type="modified residue" description="4-aspartylphosphate" evidence="6">
    <location>
        <position position="758"/>
    </location>
</feature>
<name>A0ABT5VZ18_9BACT</name>
<evidence type="ECO:0000256" key="2">
    <source>
        <dbReference type="ARBA" id="ARBA00012438"/>
    </source>
</evidence>
<dbReference type="Pfam" id="PF00512">
    <property type="entry name" value="HisKA"/>
    <property type="match status" value="1"/>
</dbReference>
<organism evidence="11 12">
    <name type="scientific">Paralabilibaculum antarcticum</name>
    <dbReference type="NCBI Taxonomy" id="2912572"/>
    <lineage>
        <taxon>Bacteria</taxon>
        <taxon>Pseudomonadati</taxon>
        <taxon>Bacteroidota</taxon>
        <taxon>Bacteroidia</taxon>
        <taxon>Marinilabiliales</taxon>
        <taxon>Marinifilaceae</taxon>
        <taxon>Paralabilibaculum</taxon>
    </lineage>
</organism>
<dbReference type="PANTHER" id="PTHR43047">
    <property type="entry name" value="TWO-COMPONENT HISTIDINE PROTEIN KINASE"/>
    <property type="match status" value="1"/>
</dbReference>
<dbReference type="Pfam" id="PF02518">
    <property type="entry name" value="HATPase_c"/>
    <property type="match status" value="1"/>
</dbReference>
<dbReference type="InterPro" id="IPR013655">
    <property type="entry name" value="PAS_fold_3"/>
</dbReference>
<evidence type="ECO:0000256" key="5">
    <source>
        <dbReference type="ARBA" id="ARBA00022777"/>
    </source>
</evidence>
<dbReference type="SUPFAM" id="SSF47384">
    <property type="entry name" value="Homodimeric domain of signal transducing histidine kinase"/>
    <property type="match status" value="1"/>
</dbReference>
<evidence type="ECO:0000259" key="9">
    <source>
        <dbReference type="PROSITE" id="PS50112"/>
    </source>
</evidence>
<dbReference type="SMART" id="SM00387">
    <property type="entry name" value="HATPase_c"/>
    <property type="match status" value="1"/>
</dbReference>
<dbReference type="InterPro" id="IPR035965">
    <property type="entry name" value="PAS-like_dom_sf"/>
</dbReference>
<dbReference type="PROSITE" id="PS50112">
    <property type="entry name" value="PAS"/>
    <property type="match status" value="2"/>
</dbReference>
<evidence type="ECO:0000313" key="11">
    <source>
        <dbReference type="EMBL" id="MDE5420057.1"/>
    </source>
</evidence>
<evidence type="ECO:0000256" key="4">
    <source>
        <dbReference type="ARBA" id="ARBA00022679"/>
    </source>
</evidence>
<feature type="domain" description="PAC" evidence="10">
    <location>
        <begin position="391"/>
        <end position="447"/>
    </location>
</feature>
<evidence type="ECO:0000256" key="6">
    <source>
        <dbReference type="PROSITE-ProRule" id="PRU00169"/>
    </source>
</evidence>
<dbReference type="InterPro" id="IPR036097">
    <property type="entry name" value="HisK_dim/P_sf"/>
</dbReference>
<dbReference type="InterPro" id="IPR036890">
    <property type="entry name" value="HATPase_C_sf"/>
</dbReference>
<evidence type="ECO:0000259" key="10">
    <source>
        <dbReference type="PROSITE" id="PS50113"/>
    </source>
</evidence>
<accession>A0ABT5VZ18</accession>
<sequence>MKDTSNASNSSPENQTMFFNQALQFINHINKILIKTKSQNSLMREVIDQISNNNNFHSAWIILTNSLGTEKRFIKSSNGGKPNAIKRFDKKDFPACAKRAIQNNKILVRNKLEENCSLCEISENCLSRHAFIIPISSSNTTFGCLSLTIPEKNINNKELINLFNELGEVIGFTIHKLELASRAKKQQKENIKKLKQFELVMNATNDGLYDWNLKTNEIYYSPGWKKMLGYQSDELPDDLSAWEQLIHEDDKSKSWDMAKELIDKKRDRFEIEFKMKHKDGRWINILSRAQATFDKSGNAQRIIGTHVDITERKKFESNQIRLIHDQQVILDNAPAVIIFKDTNNNIIRVTESVAKLSGIPKKEIEGRHSSEVYPEMADQYWEDDLEVIRTGKSKIGIIETLPSSDGKKIWLRTDKIPYRDENNIIKGIIVFSIDITDLKNAEHKLIEKNKELTKSKLKAEESDQLKTAFIQNLSHEIRTPMNSIIGFSEMLENPLLLDDKRKLFRSIIIKSSNQLLSIVNDILTISSIDTNSEENCFENVCINKLIDDLLTISRPNKSKKVEFKCVKSLDNKESIIVTDLTKITQIITNLLNNAIKFTHKGLIELGYSLKNNQLEFYVKDTGIGIGKLHQKKIFERFRQANISTSQQYGGTGLGLAISKGFAELLGGKIWVHSTIDKGSTFHFSIPYQKAEVKPNKTLDINISSKLNTILVAEDEPFNYLLIEEFLVNQGFTLIHAKNGEEAIRICKTNMEIDLILMDIKMPKLDGYSAAKQIKQFRPNLPIIAQSAYVLSHERDKYSDLAFDDFITKPIDVTELKQKLINSVS</sequence>
<dbReference type="Gene3D" id="1.10.287.130">
    <property type="match status" value="1"/>
</dbReference>
<comment type="caution">
    <text evidence="11">The sequence shown here is derived from an EMBL/GenBank/DDBJ whole genome shotgun (WGS) entry which is preliminary data.</text>
</comment>
<dbReference type="Proteomes" id="UP001528920">
    <property type="component" value="Unassembled WGS sequence"/>
</dbReference>
<dbReference type="PROSITE" id="PS50110">
    <property type="entry name" value="RESPONSE_REGULATORY"/>
    <property type="match status" value="1"/>
</dbReference>
<dbReference type="SMART" id="SM00086">
    <property type="entry name" value="PAC"/>
    <property type="match status" value="2"/>
</dbReference>
<feature type="domain" description="PAS" evidence="9">
    <location>
        <begin position="193"/>
        <end position="265"/>
    </location>
</feature>
<evidence type="ECO:0000313" key="12">
    <source>
        <dbReference type="Proteomes" id="UP001528920"/>
    </source>
</evidence>
<keyword evidence="4" id="KW-0808">Transferase</keyword>
<dbReference type="RefSeq" id="WP_275111388.1">
    <property type="nucleotide sequence ID" value="NZ_JAKJSC010000007.1"/>
</dbReference>
<dbReference type="SUPFAM" id="SSF55781">
    <property type="entry name" value="GAF domain-like"/>
    <property type="match status" value="1"/>
</dbReference>
<dbReference type="SUPFAM" id="SSF55874">
    <property type="entry name" value="ATPase domain of HSP90 chaperone/DNA topoisomerase II/histidine kinase"/>
    <property type="match status" value="1"/>
</dbReference>
<dbReference type="InterPro" id="IPR004358">
    <property type="entry name" value="Sig_transdc_His_kin-like_C"/>
</dbReference>
<keyword evidence="5" id="KW-0418">Kinase</keyword>
<dbReference type="InterPro" id="IPR011006">
    <property type="entry name" value="CheY-like_superfamily"/>
</dbReference>
<dbReference type="CDD" id="cd16922">
    <property type="entry name" value="HATPase_EvgS-ArcB-TorS-like"/>
    <property type="match status" value="1"/>
</dbReference>
<evidence type="ECO:0000259" key="8">
    <source>
        <dbReference type="PROSITE" id="PS50110"/>
    </source>
</evidence>
<evidence type="ECO:0000259" key="7">
    <source>
        <dbReference type="PROSITE" id="PS50109"/>
    </source>
</evidence>
<dbReference type="InterPro" id="IPR001610">
    <property type="entry name" value="PAC"/>
</dbReference>
<reference evidence="11 12" key="1">
    <citation type="submission" date="2022-01" db="EMBL/GenBank/DDBJ databases">
        <title>Labilibaculum sp. nov, a marine bacterium isolated from Antarctica.</title>
        <authorList>
            <person name="Dai W."/>
        </authorList>
    </citation>
    <scope>NUCLEOTIDE SEQUENCE [LARGE SCALE GENOMIC DNA]</scope>
    <source>
        <strain evidence="11 12">DW002</strain>
    </source>
</reference>
<dbReference type="Pfam" id="PF00072">
    <property type="entry name" value="Response_reg"/>
    <property type="match status" value="1"/>
</dbReference>
<dbReference type="Gene3D" id="3.40.50.2300">
    <property type="match status" value="1"/>
</dbReference>
<dbReference type="InterPro" id="IPR001789">
    <property type="entry name" value="Sig_transdc_resp-reg_receiver"/>
</dbReference>
<dbReference type="CDD" id="cd17546">
    <property type="entry name" value="REC_hyHK_CKI1_RcsC-like"/>
    <property type="match status" value="1"/>
</dbReference>
<dbReference type="CDD" id="cd00130">
    <property type="entry name" value="PAS"/>
    <property type="match status" value="2"/>
</dbReference>
<dbReference type="Gene3D" id="3.30.450.20">
    <property type="entry name" value="PAS domain"/>
    <property type="match status" value="2"/>
</dbReference>
<dbReference type="NCBIfam" id="TIGR00229">
    <property type="entry name" value="sensory_box"/>
    <property type="match status" value="2"/>
</dbReference>
<dbReference type="Gene3D" id="3.30.565.10">
    <property type="entry name" value="Histidine kinase-like ATPase, C-terminal domain"/>
    <property type="match status" value="1"/>
</dbReference>
<keyword evidence="3 6" id="KW-0597">Phosphoprotein</keyword>